<dbReference type="EMBL" id="CP015405">
    <property type="protein sequence ID" value="ANU75328.1"/>
    <property type="molecule type" value="Genomic_DNA"/>
</dbReference>
<dbReference type="Proteomes" id="UP000092574">
    <property type="component" value="Chromosome"/>
</dbReference>
<evidence type="ECO:0000256" key="3">
    <source>
        <dbReference type="ARBA" id="ARBA00008737"/>
    </source>
</evidence>
<dbReference type="InterPro" id="IPR011060">
    <property type="entry name" value="RibuloseP-bd_barrel"/>
</dbReference>
<dbReference type="InterPro" id="IPR013798">
    <property type="entry name" value="Indole-3-glycerol_P_synth_dom"/>
</dbReference>
<dbReference type="RefSeq" id="WP_065541535.1">
    <property type="nucleotide sequence ID" value="NZ_CP015405.2"/>
</dbReference>
<dbReference type="InterPro" id="IPR001468">
    <property type="entry name" value="Indole-3-GlycerolPSynthase_CS"/>
</dbReference>
<dbReference type="AlphaFoldDB" id="A0A1C7I8I3"/>
<dbReference type="PROSITE" id="PS00614">
    <property type="entry name" value="IGPS"/>
    <property type="match status" value="1"/>
</dbReference>
<dbReference type="OrthoDB" id="9804217at2"/>
<evidence type="ECO:0000259" key="10">
    <source>
        <dbReference type="Pfam" id="PF00218"/>
    </source>
</evidence>
<dbReference type="Pfam" id="PF00218">
    <property type="entry name" value="IGPS"/>
    <property type="match status" value="1"/>
</dbReference>
<evidence type="ECO:0000256" key="4">
    <source>
        <dbReference type="ARBA" id="ARBA00022605"/>
    </source>
</evidence>
<evidence type="ECO:0000313" key="11">
    <source>
        <dbReference type="EMBL" id="ANU75328.1"/>
    </source>
</evidence>
<keyword evidence="5 9" id="KW-0210">Decarboxylase</keyword>
<gene>
    <name evidence="9" type="primary">trpC</name>
    <name evidence="11" type="ORF">A4V09_05850</name>
</gene>
<dbReference type="PANTHER" id="PTHR22854">
    <property type="entry name" value="TRYPTOPHAN BIOSYNTHESIS PROTEIN"/>
    <property type="match status" value="1"/>
</dbReference>
<dbReference type="GO" id="GO:0004640">
    <property type="term" value="F:phosphoribosylanthranilate isomerase activity"/>
    <property type="evidence" value="ECO:0007669"/>
    <property type="project" value="TreeGrafter"/>
</dbReference>
<feature type="domain" description="Indole-3-glycerol phosphate synthase" evidence="10">
    <location>
        <begin position="3"/>
        <end position="253"/>
    </location>
</feature>
<dbReference type="HAMAP" id="MF_00134_B">
    <property type="entry name" value="IGPS_B"/>
    <property type="match status" value="1"/>
</dbReference>
<evidence type="ECO:0000256" key="2">
    <source>
        <dbReference type="ARBA" id="ARBA00004696"/>
    </source>
</evidence>
<sequence>MILEQIARDTEIRVTQQKKKVPLQTVKKAAYKMETETGFPFEKVLAKDGLSFICEVKKASPSKGIIAQEFPYLDIAKEYEAAGADAISCLTEPKYFLGCDSYLEEIAKNVKIPVLRKDFVVEEYQIYEAKTLGASAVLLICSLIEPVLLKRYIQVCDTLGISALVETHDEKEISHAVWAGARVIGVNNRNLRDFSVDVGNSTRLRALAPKEVLFVAESGIKGPEDIVRLKENKVNAVLIGETLMKSRDKKKMLTYLKGEETSNEQ</sequence>
<dbReference type="GO" id="GO:0000162">
    <property type="term" value="P:L-tryptophan biosynthetic process"/>
    <property type="evidence" value="ECO:0007669"/>
    <property type="project" value="UniProtKB-UniRule"/>
</dbReference>
<organism evidence="11 12">
    <name type="scientific">Blautia pseudococcoides</name>
    <dbReference type="NCBI Taxonomy" id="1796616"/>
    <lineage>
        <taxon>Bacteria</taxon>
        <taxon>Bacillati</taxon>
        <taxon>Bacillota</taxon>
        <taxon>Clostridia</taxon>
        <taxon>Lachnospirales</taxon>
        <taxon>Lachnospiraceae</taxon>
        <taxon>Blautia</taxon>
    </lineage>
</organism>
<evidence type="ECO:0000313" key="12">
    <source>
        <dbReference type="Proteomes" id="UP000092574"/>
    </source>
</evidence>
<evidence type="ECO:0000256" key="1">
    <source>
        <dbReference type="ARBA" id="ARBA00001633"/>
    </source>
</evidence>
<dbReference type="PANTHER" id="PTHR22854:SF2">
    <property type="entry name" value="INDOLE-3-GLYCEROL-PHOSPHATE SYNTHASE"/>
    <property type="match status" value="1"/>
</dbReference>
<evidence type="ECO:0000256" key="8">
    <source>
        <dbReference type="ARBA" id="ARBA00023239"/>
    </source>
</evidence>
<keyword evidence="8 9" id="KW-0456">Lyase</keyword>
<dbReference type="STRING" id="1796616.A4V09_05850"/>
<evidence type="ECO:0000256" key="9">
    <source>
        <dbReference type="HAMAP-Rule" id="MF_00134"/>
    </source>
</evidence>
<comment type="catalytic activity">
    <reaction evidence="1 9">
        <text>1-(2-carboxyphenylamino)-1-deoxy-D-ribulose 5-phosphate + H(+) = (1S,2R)-1-C-(indol-3-yl)glycerol 3-phosphate + CO2 + H2O</text>
        <dbReference type="Rhea" id="RHEA:23476"/>
        <dbReference type="ChEBI" id="CHEBI:15377"/>
        <dbReference type="ChEBI" id="CHEBI:15378"/>
        <dbReference type="ChEBI" id="CHEBI:16526"/>
        <dbReference type="ChEBI" id="CHEBI:58613"/>
        <dbReference type="ChEBI" id="CHEBI:58866"/>
        <dbReference type="EC" id="4.1.1.48"/>
    </reaction>
</comment>
<dbReference type="GO" id="GO:0004425">
    <property type="term" value="F:indole-3-glycerol-phosphate synthase activity"/>
    <property type="evidence" value="ECO:0007669"/>
    <property type="project" value="UniProtKB-UniRule"/>
</dbReference>
<dbReference type="FunFam" id="3.20.20.70:FF:000024">
    <property type="entry name" value="Indole-3-glycerol phosphate synthase"/>
    <property type="match status" value="1"/>
</dbReference>
<dbReference type="Gene3D" id="3.20.20.70">
    <property type="entry name" value="Aldolase class I"/>
    <property type="match status" value="1"/>
</dbReference>
<proteinExistence type="inferred from homology"/>
<accession>A0A1C7I8I3</accession>
<dbReference type="EC" id="4.1.1.48" evidence="9"/>
<dbReference type="UniPathway" id="UPA00035">
    <property type="reaction ID" value="UER00043"/>
</dbReference>
<dbReference type="InterPro" id="IPR045186">
    <property type="entry name" value="Indole-3-glycerol_P_synth"/>
</dbReference>
<comment type="pathway">
    <text evidence="2 9">Amino-acid biosynthesis; L-tryptophan biosynthesis; L-tryptophan from chorismate: step 4/5.</text>
</comment>
<keyword evidence="12" id="KW-1185">Reference proteome</keyword>
<evidence type="ECO:0000256" key="7">
    <source>
        <dbReference type="ARBA" id="ARBA00023141"/>
    </source>
</evidence>
<dbReference type="SUPFAM" id="SSF51366">
    <property type="entry name" value="Ribulose-phoshate binding barrel"/>
    <property type="match status" value="1"/>
</dbReference>
<reference evidence="11" key="1">
    <citation type="submission" date="2017-04" db="EMBL/GenBank/DDBJ databases">
        <title>Complete Genome Sequences of Twelve Strains of a Stable Defined Moderately Diverse Mouse Microbiota 2 (sDMDMm2).</title>
        <authorList>
            <person name="Uchimura Y."/>
            <person name="Wyss M."/>
            <person name="Brugiroux S."/>
            <person name="Limenitakis J.P."/>
            <person name="Stecher B."/>
            <person name="McCoy K.D."/>
            <person name="Macpherson A.J."/>
        </authorList>
    </citation>
    <scope>NUCLEOTIDE SEQUENCE</scope>
    <source>
        <strain evidence="11">YL58</strain>
    </source>
</reference>
<dbReference type="NCBIfam" id="NF001377">
    <property type="entry name" value="PRK00278.2-4"/>
    <property type="match status" value="1"/>
</dbReference>
<dbReference type="InterPro" id="IPR013785">
    <property type="entry name" value="Aldolase_TIM"/>
</dbReference>
<keyword evidence="6 9" id="KW-0822">Tryptophan biosynthesis</keyword>
<keyword evidence="7 9" id="KW-0057">Aromatic amino acid biosynthesis</keyword>
<dbReference type="CDD" id="cd00331">
    <property type="entry name" value="IGPS"/>
    <property type="match status" value="1"/>
</dbReference>
<dbReference type="KEGG" id="byl:A4V09_05850"/>
<evidence type="ECO:0000256" key="5">
    <source>
        <dbReference type="ARBA" id="ARBA00022793"/>
    </source>
</evidence>
<name>A0A1C7I8I3_9FIRM</name>
<evidence type="ECO:0000256" key="6">
    <source>
        <dbReference type="ARBA" id="ARBA00022822"/>
    </source>
</evidence>
<keyword evidence="4 9" id="KW-0028">Amino-acid biosynthesis</keyword>
<comment type="similarity">
    <text evidence="3 9">Belongs to the TrpC family.</text>
</comment>
<protein>
    <recommendedName>
        <fullName evidence="9">Indole-3-glycerol phosphate synthase</fullName>
        <shortName evidence="9">IGPS</shortName>
        <ecNumber evidence="9">4.1.1.48</ecNumber>
    </recommendedName>
</protein>